<dbReference type="Gene3D" id="3.90.550.10">
    <property type="entry name" value="Spore Coat Polysaccharide Biosynthesis Protein SpsA, Chain A"/>
    <property type="match status" value="1"/>
</dbReference>
<feature type="domain" description="MobA-like NTP transferase" evidence="1">
    <location>
        <begin position="5"/>
        <end position="128"/>
    </location>
</feature>
<comment type="caution">
    <text evidence="2">The sequence shown here is derived from an EMBL/GenBank/DDBJ whole genome shotgun (WGS) entry which is preliminary data.</text>
</comment>
<dbReference type="RefSeq" id="WP_005273399.1">
    <property type="nucleotide sequence ID" value="NZ_ANPE02000245.1"/>
</dbReference>
<organism evidence="2 3">
    <name type="scientific">Arthrobacter crystallopoietes BAB-32</name>
    <dbReference type="NCBI Taxonomy" id="1246476"/>
    <lineage>
        <taxon>Bacteria</taxon>
        <taxon>Bacillati</taxon>
        <taxon>Actinomycetota</taxon>
        <taxon>Actinomycetes</taxon>
        <taxon>Micrococcales</taxon>
        <taxon>Micrococcaceae</taxon>
        <taxon>Crystallibacter</taxon>
    </lineage>
</organism>
<dbReference type="InterPro" id="IPR029044">
    <property type="entry name" value="Nucleotide-diphossugar_trans"/>
</dbReference>
<accession>N1UXQ9</accession>
<dbReference type="InterPro" id="IPR025877">
    <property type="entry name" value="MobA-like_NTP_Trfase"/>
</dbReference>
<dbReference type="SUPFAM" id="SSF53448">
    <property type="entry name" value="Nucleotide-diphospho-sugar transferases"/>
    <property type="match status" value="1"/>
</dbReference>
<evidence type="ECO:0000313" key="3">
    <source>
        <dbReference type="Proteomes" id="UP000010729"/>
    </source>
</evidence>
<dbReference type="AlphaFoldDB" id="N1UXQ9"/>
<proteinExistence type="predicted"/>
<name>N1UXQ9_9MICC</name>
<keyword evidence="3" id="KW-1185">Reference proteome</keyword>
<gene>
    <name evidence="2" type="ORF">D477_019111</name>
</gene>
<dbReference type="PANTHER" id="PTHR43777:SF1">
    <property type="entry name" value="MOLYBDENUM COFACTOR CYTIDYLYLTRANSFERASE"/>
    <property type="match status" value="1"/>
</dbReference>
<dbReference type="Proteomes" id="UP000010729">
    <property type="component" value="Unassembled WGS sequence"/>
</dbReference>
<evidence type="ECO:0000313" key="2">
    <source>
        <dbReference type="EMBL" id="EMY32637.1"/>
    </source>
</evidence>
<evidence type="ECO:0000259" key="1">
    <source>
        <dbReference type="Pfam" id="PF12804"/>
    </source>
</evidence>
<dbReference type="GO" id="GO:0016779">
    <property type="term" value="F:nucleotidyltransferase activity"/>
    <property type="evidence" value="ECO:0007669"/>
    <property type="project" value="UniProtKB-ARBA"/>
</dbReference>
<dbReference type="EMBL" id="ANPE02000245">
    <property type="protein sequence ID" value="EMY32637.1"/>
    <property type="molecule type" value="Genomic_DNA"/>
</dbReference>
<dbReference type="PANTHER" id="PTHR43777">
    <property type="entry name" value="MOLYBDENUM COFACTOR CYTIDYLYLTRANSFERASE"/>
    <property type="match status" value="1"/>
</dbReference>
<feature type="non-terminal residue" evidence="2">
    <location>
        <position position="139"/>
    </location>
</feature>
<reference evidence="2 3" key="1">
    <citation type="journal article" date="2013" name="Genome Announc.">
        <title>Draft Genome Sequence of Arthrobacter crystallopoietes Strain BAB-32, Revealing Genes for Bioremediation.</title>
        <authorList>
            <person name="Joshi M.N."/>
            <person name="Pandit A.S."/>
            <person name="Sharma A."/>
            <person name="Pandya R.V."/>
            <person name="Desai S.M."/>
            <person name="Saxena A.K."/>
            <person name="Bagatharia S.B."/>
        </authorList>
    </citation>
    <scope>NUCLEOTIDE SEQUENCE [LARGE SCALE GENOMIC DNA]</scope>
    <source>
        <strain evidence="2 3">BAB-32</strain>
    </source>
</reference>
<protein>
    <recommendedName>
        <fullName evidence="1">MobA-like NTP transferase domain-containing protein</fullName>
    </recommendedName>
</protein>
<sequence length="139" mass="14286">MSATAILLAAGGGTRLGRGAKALLPYRGRTLVEHLAGELRAGGCTDVVIVLGAGADRVRRDCRLDGCIVVDNPDWESGMASSFRAGVAAAARAETVLVALVDQPDVSADLVQRLLQQHRPGRITAAGYRSAGPAQAAPS</sequence>
<dbReference type="Pfam" id="PF12804">
    <property type="entry name" value="NTP_transf_3"/>
    <property type="match status" value="1"/>
</dbReference>